<dbReference type="InterPro" id="IPR029039">
    <property type="entry name" value="Flavoprotein-like_sf"/>
</dbReference>
<dbReference type="PANTHER" id="PTHR19384:SF17">
    <property type="entry name" value="NADPH--CYTOCHROME P450 REDUCTASE"/>
    <property type="match status" value="1"/>
</dbReference>
<keyword evidence="9 10" id="KW-0472">Membrane</keyword>
<dbReference type="Pfam" id="PF00175">
    <property type="entry name" value="NAD_binding_1"/>
    <property type="match status" value="1"/>
</dbReference>
<feature type="binding site" evidence="10">
    <location>
        <position position="264"/>
    </location>
    <ligand>
        <name>NADP(+)</name>
        <dbReference type="ChEBI" id="CHEBI:58349"/>
    </ligand>
</feature>
<feature type="binding site" evidence="10">
    <location>
        <position position="604"/>
    </location>
    <ligand>
        <name>NADP(+)</name>
        <dbReference type="ChEBI" id="CHEBI:58349"/>
    </ligand>
</feature>
<dbReference type="Proteomes" id="UP000016665">
    <property type="component" value="Chromosome 19"/>
</dbReference>
<feature type="binding site" evidence="10">
    <location>
        <begin position="567"/>
        <end position="571"/>
    </location>
    <ligand>
        <name>NADP(+)</name>
        <dbReference type="ChEBI" id="CHEBI:58349"/>
    </ligand>
</feature>
<dbReference type="GO" id="GO:0005829">
    <property type="term" value="C:cytosol"/>
    <property type="evidence" value="ECO:0007669"/>
    <property type="project" value="TreeGrafter"/>
</dbReference>
<dbReference type="GO" id="GO:0005789">
    <property type="term" value="C:endoplasmic reticulum membrane"/>
    <property type="evidence" value="ECO:0007669"/>
    <property type="project" value="UniProtKB-SubCell"/>
</dbReference>
<dbReference type="GO" id="GO:0009725">
    <property type="term" value="P:response to hormone"/>
    <property type="evidence" value="ECO:0007669"/>
    <property type="project" value="TreeGrafter"/>
</dbReference>
<comment type="caution">
    <text evidence="10">Lacks conserved residue(s) required for the propagation of feature annotation.</text>
</comment>
<keyword evidence="14" id="KW-1185">Reference proteome</keyword>
<dbReference type="InterPro" id="IPR001094">
    <property type="entry name" value="Flavdoxin-like"/>
</dbReference>
<evidence type="ECO:0000256" key="7">
    <source>
        <dbReference type="ARBA" id="ARBA00022989"/>
    </source>
</evidence>
<keyword evidence="8 10" id="KW-0560">Oxidoreductase</keyword>
<evidence type="ECO:0000256" key="6">
    <source>
        <dbReference type="ARBA" id="ARBA00022857"/>
    </source>
</evidence>
<keyword evidence="4 10" id="KW-0256">Endoplasmic reticulum</keyword>
<dbReference type="InterPro" id="IPR003097">
    <property type="entry name" value="CysJ-like_FAD-binding"/>
</dbReference>
<comment type="similarity">
    <text evidence="10">Belongs to the NADPH--cytochrome P450 reductase family.</text>
</comment>
<dbReference type="SUPFAM" id="SSF52218">
    <property type="entry name" value="Flavoproteins"/>
    <property type="match status" value="1"/>
</dbReference>
<sequence length="638" mass="72320">MGEPSMDPTISADSTAQQDSLFSMTDVFLISLITGLFTYWFFFRKKKEEVPDLPKMQTVAAPVRDSSFIEKMKKTGRNIVVFYGSQTGTAEEFANRLSKDAHRYGLRGMAADPEEYDLSDLSRLSEIDKSLAVFCMATYGEGDPTDNAQDFYDWLQEADADLSGLRFAVFGLGNKTYEHFNAMGKYVDKRLEELGAQRIFELGLGDDDGNLEEDFITWREQFWPAVCEHFGVEATGEESSPFDAKNPFLAQVTENRKLNEGGERHLMHLELDISNSKIRYESGDHVAVYPANDSSLVNQIGEILGTDLDTVMSLNNLDEESNKKHPFPCPTSYRTALTYYLDITNPPRTNVLYELAQYATDAGEQERLRKMASSAAEGKALYLSWVVEARRNILAILQDMPSLRPPIDHLCELLPRLQARYYSIASSSKVHPNSIHICAVTVEYETKTGRLNKGVATNWLKSKVPQQGGSSCLVPMYVRKSQFRLPFKPSTPVIMIGPGTGIAPFIGFIQERAWLKQQGKEVGETVLYYGCRHEREDYLYREELARFQKEGVLTQLNVAFSRDQAEKVYVQHLLKKNKENIWKLVNEGMAHIYVCGDARNMARDVQNTFYEIVSEFGSMSQPQAVDYVKKLMTKGRYS</sequence>
<dbReference type="SUPFAM" id="SSF52343">
    <property type="entry name" value="Ferredoxin reductase-like, C-terminal NADP-linked domain"/>
    <property type="match status" value="1"/>
</dbReference>
<evidence type="ECO:0000256" key="3">
    <source>
        <dbReference type="ARBA" id="ARBA00022692"/>
    </source>
</evidence>
<gene>
    <name evidence="10 13" type="primary">POR</name>
</gene>
<feature type="binding site" evidence="10">
    <location>
        <position position="390"/>
    </location>
    <ligand>
        <name>FAD</name>
        <dbReference type="ChEBI" id="CHEBI:57692"/>
    </ligand>
</feature>
<dbReference type="Gene3D" id="1.20.990.10">
    <property type="entry name" value="NADPH-cytochrome p450 Reductase, Chain A, domain 3"/>
    <property type="match status" value="1"/>
</dbReference>
<feature type="binding site" evidence="10">
    <location>
        <begin position="420"/>
        <end position="423"/>
    </location>
    <ligand>
        <name>FAD</name>
        <dbReference type="ChEBI" id="CHEBI:57692"/>
    </ligand>
</feature>
<dbReference type="FunFam" id="1.20.990.10:FF:000001">
    <property type="entry name" value="NADPH--cytochrome P450 reductase"/>
    <property type="match status" value="1"/>
</dbReference>
<reference evidence="13" key="3">
    <citation type="submission" date="2025-09" db="UniProtKB">
        <authorList>
            <consortium name="Ensembl"/>
        </authorList>
    </citation>
    <scope>IDENTIFICATION</scope>
</reference>
<feature type="binding site" evidence="10">
    <location>
        <begin position="438"/>
        <end position="440"/>
    </location>
    <ligand>
        <name>FAD</name>
        <dbReference type="ChEBI" id="CHEBI:57692"/>
    </ligand>
</feature>
<evidence type="ECO:0000256" key="5">
    <source>
        <dbReference type="ARBA" id="ARBA00022827"/>
    </source>
</evidence>
<evidence type="ECO:0000256" key="8">
    <source>
        <dbReference type="ARBA" id="ARBA00023002"/>
    </source>
</evidence>
<dbReference type="InterPro" id="IPR017938">
    <property type="entry name" value="Riboflavin_synthase-like_b-brl"/>
</dbReference>
<reference evidence="13" key="2">
    <citation type="submission" date="2025-08" db="UniProtKB">
        <authorList>
            <consortium name="Ensembl"/>
        </authorList>
    </citation>
    <scope>IDENTIFICATION</scope>
</reference>
<dbReference type="PANTHER" id="PTHR19384">
    <property type="entry name" value="NITRIC OXIDE SYNTHASE-RELATED"/>
    <property type="match status" value="1"/>
</dbReference>
<comment type="similarity">
    <text evidence="10">In the C-terminal section; belongs to the flavoprotein pyridine nucleotide cytochrome reductase family.</text>
</comment>
<accession>A0A803VGX4</accession>
<dbReference type="FunFam" id="3.40.50.360:FF:000009">
    <property type="entry name" value="NADPH--cytochrome P450 reductase"/>
    <property type="match status" value="1"/>
</dbReference>
<evidence type="ECO:0000313" key="14">
    <source>
        <dbReference type="Proteomes" id="UP000016665"/>
    </source>
</evidence>
<dbReference type="PIRSF" id="PIRSF000208">
    <property type="entry name" value="P450R"/>
    <property type="match status" value="1"/>
</dbReference>
<dbReference type="EC" id="1.6.2.4" evidence="10"/>
<feature type="transmembrane region" description="Helical" evidence="10">
    <location>
        <begin position="20"/>
        <end position="42"/>
    </location>
</feature>
<feature type="binding site" evidence="10">
    <location>
        <begin position="172"/>
        <end position="181"/>
    </location>
    <ligand>
        <name>FMN</name>
        <dbReference type="ChEBI" id="CHEBI:58210"/>
    </ligand>
</feature>
<evidence type="ECO:0000256" key="10">
    <source>
        <dbReference type="HAMAP-Rule" id="MF_03212"/>
    </source>
</evidence>
<dbReference type="Pfam" id="PF00667">
    <property type="entry name" value="FAD_binding_1"/>
    <property type="match status" value="1"/>
</dbReference>
<evidence type="ECO:0000259" key="11">
    <source>
        <dbReference type="PROSITE" id="PS50902"/>
    </source>
</evidence>
<comment type="cofactor">
    <cofactor evidence="10">
        <name>FAD</name>
        <dbReference type="ChEBI" id="CHEBI:57692"/>
    </cofactor>
    <text evidence="10">Binds 1 FAD per monomer.</text>
</comment>
<comment type="cofactor">
    <cofactor evidence="10">
        <name>FMN</name>
        <dbReference type="ChEBI" id="CHEBI:58210"/>
    </cofactor>
    <text evidence="10">Binds 1 FMN per monomer.</text>
</comment>
<feature type="binding site" evidence="10">
    <location>
        <position position="444"/>
    </location>
    <ligand>
        <name>FAD</name>
        <dbReference type="ChEBI" id="CHEBI:57692"/>
    </ligand>
</feature>
<reference evidence="13 14" key="1">
    <citation type="journal article" date="2012" name="Nature">
        <title>The genomic landscape of species divergence in Ficedula flycatchers.</title>
        <authorList>
            <person name="Ellegren H."/>
            <person name="Smeds L."/>
            <person name="Burri R."/>
            <person name="Olason P.I."/>
            <person name="Backstrom N."/>
            <person name="Kawakami T."/>
            <person name="Kunstner A."/>
            <person name="Makinen H."/>
            <person name="Nadachowska-Brzyska K."/>
            <person name="Qvarnstrom A."/>
            <person name="Uebbing S."/>
            <person name="Wolf J.B."/>
        </authorList>
    </citation>
    <scope>NUCLEOTIDE SEQUENCE [LARGE SCALE GENOMIC DNA]</scope>
</reference>
<dbReference type="GO" id="GO:0050661">
    <property type="term" value="F:NADP binding"/>
    <property type="evidence" value="ECO:0007669"/>
    <property type="project" value="UniProtKB-UniRule"/>
</dbReference>
<dbReference type="GO" id="GO:0050660">
    <property type="term" value="F:flavin adenine dinucleotide binding"/>
    <property type="evidence" value="ECO:0007669"/>
    <property type="project" value="UniProtKB-UniRule"/>
</dbReference>
<dbReference type="InterPro" id="IPR001433">
    <property type="entry name" value="OxRdtase_FAD/NAD-bd"/>
</dbReference>
<dbReference type="InterPro" id="IPR008254">
    <property type="entry name" value="Flavodoxin/NO_synth"/>
</dbReference>
<feature type="binding site" evidence="10">
    <location>
        <begin position="561"/>
        <end position="562"/>
    </location>
    <ligand>
        <name>NADP(+)</name>
        <dbReference type="ChEBI" id="CHEBI:58349"/>
    </ligand>
</feature>
<dbReference type="Gene3D" id="3.40.50.80">
    <property type="entry name" value="Nucleotide-binding domain of ferredoxin-NADP reductase (FNR) module"/>
    <property type="match status" value="1"/>
</dbReference>
<dbReference type="InterPro" id="IPR023208">
    <property type="entry name" value="P450R"/>
</dbReference>
<feature type="binding site" evidence="10">
    <location>
        <begin position="85"/>
        <end position="90"/>
    </location>
    <ligand>
        <name>FMN</name>
        <dbReference type="ChEBI" id="CHEBI:58210"/>
    </ligand>
</feature>
<dbReference type="HAMAP" id="MF_03212">
    <property type="entry name" value="NCPR"/>
    <property type="match status" value="1"/>
</dbReference>
<dbReference type="Gene3D" id="3.40.50.360">
    <property type="match status" value="1"/>
</dbReference>
<comment type="catalytic activity">
    <reaction evidence="10">
        <text>2 oxidized [cytochrome P450] + NADPH = 2 reduced [cytochrome P450] + NADP(+) + H(+)</text>
        <dbReference type="Rhea" id="RHEA:24040"/>
        <dbReference type="Rhea" id="RHEA-COMP:14627"/>
        <dbReference type="Rhea" id="RHEA-COMP:14628"/>
        <dbReference type="ChEBI" id="CHEBI:15378"/>
        <dbReference type="ChEBI" id="CHEBI:55376"/>
        <dbReference type="ChEBI" id="CHEBI:57783"/>
        <dbReference type="ChEBI" id="CHEBI:58349"/>
        <dbReference type="ChEBI" id="CHEBI:60344"/>
        <dbReference type="EC" id="1.6.2.4"/>
    </reaction>
</comment>
<dbReference type="InterPro" id="IPR017927">
    <property type="entry name" value="FAD-bd_FR_type"/>
</dbReference>
<dbReference type="PRINTS" id="PR00369">
    <property type="entry name" value="FLAVODOXIN"/>
</dbReference>
<keyword evidence="7 10" id="KW-1133">Transmembrane helix</keyword>
<dbReference type="Pfam" id="PF00258">
    <property type="entry name" value="Flavodoxin_1"/>
    <property type="match status" value="1"/>
</dbReference>
<dbReference type="GeneTree" id="ENSGT00940000156847"/>
<dbReference type="GO" id="GO:0010181">
    <property type="term" value="F:FMN binding"/>
    <property type="evidence" value="ECO:0007669"/>
    <property type="project" value="UniProtKB-UniRule"/>
</dbReference>
<dbReference type="PROSITE" id="PS51384">
    <property type="entry name" value="FAD_FR"/>
    <property type="match status" value="1"/>
</dbReference>
<keyword evidence="2 10" id="KW-0288">FMN</keyword>
<dbReference type="PROSITE" id="PS50902">
    <property type="entry name" value="FLAVODOXIN_LIKE"/>
    <property type="match status" value="1"/>
</dbReference>
<dbReference type="Gene3D" id="2.40.30.10">
    <property type="entry name" value="Translation factors"/>
    <property type="match status" value="1"/>
</dbReference>
<dbReference type="InterPro" id="IPR039261">
    <property type="entry name" value="FNR_nucleotide-bd"/>
</dbReference>
<feature type="binding site" evidence="10">
    <location>
        <position position="500"/>
    </location>
    <ligand>
        <name>NADP(+)</name>
        <dbReference type="ChEBI" id="CHEBI:58349"/>
    </ligand>
</feature>
<feature type="binding site" evidence="10">
    <location>
        <begin position="137"/>
        <end position="140"/>
    </location>
    <ligand>
        <name>FMN</name>
        <dbReference type="ChEBI" id="CHEBI:58210"/>
    </ligand>
</feature>
<organism evidence="13 14">
    <name type="scientific">Ficedula albicollis</name>
    <name type="common">Collared flycatcher</name>
    <name type="synonym">Muscicapa albicollis</name>
    <dbReference type="NCBI Taxonomy" id="59894"/>
    <lineage>
        <taxon>Eukaryota</taxon>
        <taxon>Metazoa</taxon>
        <taxon>Chordata</taxon>
        <taxon>Craniata</taxon>
        <taxon>Vertebrata</taxon>
        <taxon>Euteleostomi</taxon>
        <taxon>Archelosauria</taxon>
        <taxon>Archosauria</taxon>
        <taxon>Dinosauria</taxon>
        <taxon>Saurischia</taxon>
        <taxon>Theropoda</taxon>
        <taxon>Coelurosauria</taxon>
        <taxon>Aves</taxon>
        <taxon>Neognathae</taxon>
        <taxon>Neoaves</taxon>
        <taxon>Telluraves</taxon>
        <taxon>Australaves</taxon>
        <taxon>Passeriformes</taxon>
        <taxon>Muscicapidae</taxon>
        <taxon>Ficedula</taxon>
    </lineage>
</organism>
<dbReference type="AlphaFoldDB" id="A0A803VGX4"/>
<evidence type="ECO:0000256" key="1">
    <source>
        <dbReference type="ARBA" id="ARBA00022630"/>
    </source>
</evidence>
<dbReference type="Ensembl" id="ENSFALT00000031859.1">
    <property type="protein sequence ID" value="ENSFALP00000021980.1"/>
    <property type="gene ID" value="ENSFALG00000009688.2"/>
</dbReference>
<dbReference type="PRINTS" id="PR00371">
    <property type="entry name" value="FPNCR"/>
</dbReference>
<dbReference type="GO" id="GO:0003958">
    <property type="term" value="F:NADPH-hemoprotein reductase activity"/>
    <property type="evidence" value="ECO:0007669"/>
    <property type="project" value="UniProtKB-UniRule"/>
</dbReference>
<dbReference type="InterPro" id="IPR001709">
    <property type="entry name" value="Flavoprot_Pyr_Nucl_cyt_Rdtase"/>
</dbReference>
<keyword evidence="5 10" id="KW-0274">FAD</keyword>
<comment type="function">
    <text evidence="10">This enzyme is required for electron transfer from NADP to cytochrome P450 in microsomes. It can also provide electron transfer to heme oxygenase and cytochrome B5.</text>
</comment>
<protein>
    <recommendedName>
        <fullName evidence="10">NADPH--cytochrome P450 reductase</fullName>
        <shortName evidence="10">CPR</shortName>
        <shortName evidence="10">P450R</shortName>
        <ecNumber evidence="10">1.6.2.4</ecNumber>
    </recommendedName>
</protein>
<evidence type="ECO:0000256" key="4">
    <source>
        <dbReference type="ARBA" id="ARBA00022824"/>
    </source>
</evidence>
<comment type="subcellular location">
    <subcellularLocation>
        <location evidence="10">Endoplasmic reticulum membrane</location>
        <topology evidence="10">Single-pass membrane protein</topology>
        <orientation evidence="10">Cytoplasmic side</orientation>
    </subcellularLocation>
</comment>
<feature type="domain" description="Flavodoxin-like" evidence="11">
    <location>
        <begin position="79"/>
        <end position="223"/>
    </location>
</feature>
<feature type="binding site" evidence="10">
    <location>
        <begin position="454"/>
        <end position="457"/>
    </location>
    <ligand>
        <name>FAD</name>
        <dbReference type="ChEBI" id="CHEBI:57692"/>
    </ligand>
</feature>
<keyword evidence="6 10" id="KW-0521">NADP</keyword>
<evidence type="ECO:0000313" key="13">
    <source>
        <dbReference type="Ensembl" id="ENSFALP00000021980.1"/>
    </source>
</evidence>
<proteinExistence type="inferred from homology"/>
<dbReference type="InterPro" id="IPR023173">
    <property type="entry name" value="NADPH_Cyt_P450_Rdtase_alpha"/>
</dbReference>
<keyword evidence="3 10" id="KW-0812">Transmembrane</keyword>
<dbReference type="SUPFAM" id="SSF63380">
    <property type="entry name" value="Riboflavin synthase domain-like"/>
    <property type="match status" value="1"/>
</dbReference>
<dbReference type="FunFam" id="3.40.50.80:FF:000001">
    <property type="entry name" value="NADPH--cytochrome P450 reductase 1"/>
    <property type="match status" value="1"/>
</dbReference>
<evidence type="ECO:0000256" key="9">
    <source>
        <dbReference type="ARBA" id="ARBA00023136"/>
    </source>
</evidence>
<dbReference type="CDD" id="cd06204">
    <property type="entry name" value="CYPOR"/>
    <property type="match status" value="1"/>
</dbReference>
<comment type="similarity">
    <text evidence="10">In the N-terminal section; belongs to the flavodoxin family.</text>
</comment>
<name>A0A803VGX4_FICAL</name>
<feature type="binding site" evidence="10">
    <location>
        <position position="207"/>
    </location>
    <ligand>
        <name>FMN</name>
        <dbReference type="ChEBI" id="CHEBI:58210"/>
    </ligand>
</feature>
<keyword evidence="1 10" id="KW-0285">Flavoprotein</keyword>
<feature type="domain" description="FAD-binding FR-type" evidence="12">
    <location>
        <begin position="245"/>
        <end position="486"/>
    </location>
</feature>
<evidence type="ECO:0000256" key="2">
    <source>
        <dbReference type="ARBA" id="ARBA00022643"/>
    </source>
</evidence>
<evidence type="ECO:0000259" key="12">
    <source>
        <dbReference type="PROSITE" id="PS51384"/>
    </source>
</evidence>